<name>A0ABR6LAD0_9HYPH</name>
<evidence type="ECO:0000313" key="2">
    <source>
        <dbReference type="Proteomes" id="UP000539538"/>
    </source>
</evidence>
<evidence type="ECO:0000313" key="1">
    <source>
        <dbReference type="EMBL" id="MBB4652965.1"/>
    </source>
</evidence>
<protein>
    <submittedName>
        <fullName evidence="1">Oxidoreductase</fullName>
    </submittedName>
</protein>
<dbReference type="Proteomes" id="UP000539538">
    <property type="component" value="Unassembled WGS sequence"/>
</dbReference>
<comment type="caution">
    <text evidence="1">The sequence shown here is derived from an EMBL/GenBank/DDBJ whole genome shotgun (WGS) entry which is preliminary data.</text>
</comment>
<organism evidence="1 2">
    <name type="scientific">Aminobacter niigataensis</name>
    <dbReference type="NCBI Taxonomy" id="83265"/>
    <lineage>
        <taxon>Bacteria</taxon>
        <taxon>Pseudomonadati</taxon>
        <taxon>Pseudomonadota</taxon>
        <taxon>Alphaproteobacteria</taxon>
        <taxon>Hyphomicrobiales</taxon>
        <taxon>Phyllobacteriaceae</taxon>
        <taxon>Aminobacter</taxon>
    </lineage>
</organism>
<keyword evidence="2" id="KW-1185">Reference proteome</keyword>
<gene>
    <name evidence="1" type="ORF">GGQ99_004749</name>
</gene>
<dbReference type="EMBL" id="JACHOT010000009">
    <property type="protein sequence ID" value="MBB4652965.1"/>
    <property type="molecule type" value="Genomic_DNA"/>
</dbReference>
<sequence length="62" mass="7091">MTAQPSPTNQLSPKQLHELAVDAFDVLNWARRIGMKREQQIEQVARTFEVTLGYRPAAVRPE</sequence>
<accession>A0ABR6LAD0</accession>
<dbReference type="RefSeq" id="WP_183264368.1">
    <property type="nucleotide sequence ID" value="NZ_BAAAVZ010000026.1"/>
</dbReference>
<reference evidence="1 2" key="1">
    <citation type="submission" date="2020-08" db="EMBL/GenBank/DDBJ databases">
        <title>Genomic Encyclopedia of Type Strains, Phase IV (KMG-IV): sequencing the most valuable type-strain genomes for metagenomic binning, comparative biology and taxonomic classification.</title>
        <authorList>
            <person name="Goeker M."/>
        </authorList>
    </citation>
    <scope>NUCLEOTIDE SEQUENCE [LARGE SCALE GENOMIC DNA]</scope>
    <source>
        <strain evidence="1 2">DSM 7050</strain>
    </source>
</reference>
<proteinExistence type="predicted"/>